<dbReference type="InterPro" id="IPR006047">
    <property type="entry name" value="GH13_cat_dom"/>
</dbReference>
<evidence type="ECO:0000256" key="2">
    <source>
        <dbReference type="ARBA" id="ARBA00004964"/>
    </source>
</evidence>
<evidence type="ECO:0000256" key="4">
    <source>
        <dbReference type="ARBA" id="ARBA00022600"/>
    </source>
</evidence>
<gene>
    <name evidence="9 12" type="primary">glgB</name>
    <name evidence="12" type="ORF">Mco01_33610</name>
</gene>
<comment type="caution">
    <text evidence="12">The sequence shown here is derived from an EMBL/GenBank/DDBJ whole genome shotgun (WGS) entry which is preliminary data.</text>
</comment>
<dbReference type="NCBIfam" id="NF003811">
    <property type="entry name" value="PRK05402.1"/>
    <property type="match status" value="1"/>
</dbReference>
<reference evidence="12 13" key="1">
    <citation type="submission" date="2021-01" db="EMBL/GenBank/DDBJ databases">
        <title>Whole genome shotgun sequence of Microbispora corallina NBRC 16416.</title>
        <authorList>
            <person name="Komaki H."/>
            <person name="Tamura T."/>
        </authorList>
    </citation>
    <scope>NUCLEOTIDE SEQUENCE [LARGE SCALE GENOMIC DNA]</scope>
    <source>
        <strain evidence="12 13">NBRC 16416</strain>
    </source>
</reference>
<dbReference type="Pfam" id="PF00128">
    <property type="entry name" value="Alpha-amylase"/>
    <property type="match status" value="1"/>
</dbReference>
<evidence type="ECO:0000256" key="5">
    <source>
        <dbReference type="ARBA" id="ARBA00022676"/>
    </source>
</evidence>
<feature type="region of interest" description="Disordered" evidence="10">
    <location>
        <begin position="746"/>
        <end position="766"/>
    </location>
</feature>
<evidence type="ECO:0000256" key="8">
    <source>
        <dbReference type="ARBA" id="ARBA00023277"/>
    </source>
</evidence>
<evidence type="ECO:0000313" key="13">
    <source>
        <dbReference type="Proteomes" id="UP000603904"/>
    </source>
</evidence>
<dbReference type="InterPro" id="IPR044143">
    <property type="entry name" value="GlgB_N_E_set_prok"/>
</dbReference>
<dbReference type="Pfam" id="PF22019">
    <property type="entry name" value="GlgB_N"/>
    <property type="match status" value="1"/>
</dbReference>
<protein>
    <recommendedName>
        <fullName evidence="9">1,4-alpha-glucan branching enzyme GlgB</fullName>
        <ecNumber evidence="9">2.4.1.18</ecNumber>
    </recommendedName>
    <alternativeName>
        <fullName evidence="9">1,4-alpha-D-glucan:1,4-alpha-D-glucan 6-glucosyl-transferase</fullName>
    </alternativeName>
    <alternativeName>
        <fullName evidence="9">Alpha-(1-&gt;4)-glucan branching enzyme</fullName>
    </alternativeName>
    <alternativeName>
        <fullName evidence="9">Glycogen branching enzyme</fullName>
        <shortName evidence="9">BE</shortName>
    </alternativeName>
</protein>
<comment type="similarity">
    <text evidence="3 9">Belongs to the glycosyl hydrolase 13 family. GlgB subfamily.</text>
</comment>
<dbReference type="InterPro" id="IPR054169">
    <property type="entry name" value="GlgB_N"/>
</dbReference>
<keyword evidence="8 9" id="KW-0119">Carbohydrate metabolism</keyword>
<evidence type="ECO:0000256" key="3">
    <source>
        <dbReference type="ARBA" id="ARBA00009000"/>
    </source>
</evidence>
<dbReference type="CDD" id="cd02855">
    <property type="entry name" value="E_set_GBE_prok_N"/>
    <property type="match status" value="1"/>
</dbReference>
<dbReference type="InterPro" id="IPR013783">
    <property type="entry name" value="Ig-like_fold"/>
</dbReference>
<comment type="subunit">
    <text evidence="9">Monomer.</text>
</comment>
<feature type="active site" description="Proton donor" evidence="9">
    <location>
        <position position="453"/>
    </location>
</feature>
<evidence type="ECO:0000256" key="7">
    <source>
        <dbReference type="ARBA" id="ARBA00023056"/>
    </source>
</evidence>
<dbReference type="PIRSF" id="PIRSF000463">
    <property type="entry name" value="GlgB"/>
    <property type="match status" value="1"/>
</dbReference>
<evidence type="ECO:0000256" key="1">
    <source>
        <dbReference type="ARBA" id="ARBA00000826"/>
    </source>
</evidence>
<dbReference type="InterPro" id="IPR017853">
    <property type="entry name" value="GH"/>
</dbReference>
<dbReference type="EMBL" id="BOOC01000013">
    <property type="protein sequence ID" value="GIH40361.1"/>
    <property type="molecule type" value="Genomic_DNA"/>
</dbReference>
<evidence type="ECO:0000256" key="6">
    <source>
        <dbReference type="ARBA" id="ARBA00022679"/>
    </source>
</evidence>
<dbReference type="Gene3D" id="3.20.20.80">
    <property type="entry name" value="Glycosidases"/>
    <property type="match status" value="1"/>
</dbReference>
<dbReference type="PANTHER" id="PTHR43651">
    <property type="entry name" value="1,4-ALPHA-GLUCAN-BRANCHING ENZYME"/>
    <property type="match status" value="1"/>
</dbReference>
<dbReference type="Gene3D" id="2.60.40.10">
    <property type="entry name" value="Immunoglobulins"/>
    <property type="match status" value="2"/>
</dbReference>
<evidence type="ECO:0000313" key="12">
    <source>
        <dbReference type="EMBL" id="GIH40361.1"/>
    </source>
</evidence>
<evidence type="ECO:0000259" key="11">
    <source>
        <dbReference type="SMART" id="SM00642"/>
    </source>
</evidence>
<sequence>MVLGQGKSMDLDRLAGGAHHDPHAILGAHPGPDGVTVRALRPFAEKVEVLVDGSAHEMAHVAFGVFEVTLPGLDKVPDYRLRITYPEAHPYETDDPYRHWPTLGELDLHLIAEGRHERLWEALGARVMRHEDVDGTAFTVWAPNAQGVRVIGDFNHWNGGAHPMRSLGRSGVWELFIPDVGPGARYKFQILGLDGVWREKADPMARRTEVPPATASIVDRPSYEWRDEDWMAGRAGRSALAEPMSVYEVHLGSWRPGLSYRRLAEELVAYVKEMGFTHVEFLPVAEHPFGGSWGYQVTSYYAPTARFGSPDDFRHFVDELHRAGIGVIVDWVPAHFPMDEWALARFDGTPLYEHGDPRRGTHPDWGTYVFDFGRNEVRNFLVANALYWLKEFHVDGLRVDAVASMLYLDYSRREGEWTPNEYGGRENLDAIEFLKEMNAVVYREEPGIVTIAEESTAWPGVSRPVHLGGLGFGFKWNMGWMHDTLNYLAHEPVFRQYHHHQMTFSLMYAFSENFVLPLSHDEVVHLKGSLLGKMPGDEWQRFANLRALYAFMWAHPGKQLLFMGGEFGQGAEWSEANGLDWWVLDFDYHQGVQRLVKDLNRIYRDTPALHSQDYTADGFRWIDADDAPGNVFSFLRYGTDGSVIACVANFSGGPHDDYHLGLPVGGRWEEVLNTDAYEYSGSGVGNMGGVDAVDVPRHGLPYSVRLRVPPLGAVWLRSRVEPAVELREEPTSELVEELVEEIARETVVPAEEPGRPKEEGGVAEPA</sequence>
<dbReference type="InterPro" id="IPR006407">
    <property type="entry name" value="GlgB"/>
</dbReference>
<dbReference type="NCBIfam" id="TIGR01515">
    <property type="entry name" value="branching_enzym"/>
    <property type="match status" value="1"/>
</dbReference>
<evidence type="ECO:0000256" key="10">
    <source>
        <dbReference type="SAM" id="MobiDB-lite"/>
    </source>
</evidence>
<dbReference type="Pfam" id="PF02806">
    <property type="entry name" value="Alpha-amylase_C"/>
    <property type="match status" value="1"/>
</dbReference>
<comment type="catalytic activity">
    <reaction evidence="1 9">
        <text>Transfers a segment of a (1-&gt;4)-alpha-D-glucan chain to a primary hydroxy group in a similar glucan chain.</text>
        <dbReference type="EC" id="2.4.1.18"/>
    </reaction>
</comment>
<accession>A0ABQ4FZV9</accession>
<organism evidence="12 13">
    <name type="scientific">Microbispora corallina</name>
    <dbReference type="NCBI Taxonomy" id="83302"/>
    <lineage>
        <taxon>Bacteria</taxon>
        <taxon>Bacillati</taxon>
        <taxon>Actinomycetota</taxon>
        <taxon>Actinomycetes</taxon>
        <taxon>Streptosporangiales</taxon>
        <taxon>Streptosporangiaceae</taxon>
        <taxon>Microbispora</taxon>
    </lineage>
</organism>
<dbReference type="InterPro" id="IPR037439">
    <property type="entry name" value="Branching_enzy"/>
</dbReference>
<dbReference type="PANTHER" id="PTHR43651:SF3">
    <property type="entry name" value="1,4-ALPHA-GLUCAN-BRANCHING ENZYME"/>
    <property type="match status" value="1"/>
</dbReference>
<keyword evidence="13" id="KW-1185">Reference proteome</keyword>
<comment type="pathway">
    <text evidence="2 9">Glycan biosynthesis; glycogen biosynthesis.</text>
</comment>
<dbReference type="SUPFAM" id="SSF81296">
    <property type="entry name" value="E set domains"/>
    <property type="match status" value="2"/>
</dbReference>
<dbReference type="SUPFAM" id="SSF51011">
    <property type="entry name" value="Glycosyl hydrolase domain"/>
    <property type="match status" value="1"/>
</dbReference>
<proteinExistence type="inferred from homology"/>
<comment type="function">
    <text evidence="9">Catalyzes the formation of the alpha-1,6-glucosidic linkages in glycogen by scission of a 1,4-alpha-linked oligosaccharide from growing alpha-1,4-glucan chains and the subsequent attachment of the oligosaccharide to the alpha-1,6 position.</text>
</comment>
<keyword evidence="4 9" id="KW-0321">Glycogen metabolism</keyword>
<dbReference type="HAMAP" id="MF_00685">
    <property type="entry name" value="GlgB"/>
    <property type="match status" value="1"/>
</dbReference>
<keyword evidence="6 9" id="KW-0808">Transferase</keyword>
<dbReference type="InterPro" id="IPR004193">
    <property type="entry name" value="Glyco_hydro_13_N"/>
</dbReference>
<dbReference type="CDD" id="cd11322">
    <property type="entry name" value="AmyAc_Glg_BE"/>
    <property type="match status" value="1"/>
</dbReference>
<dbReference type="NCBIfam" id="NF008967">
    <property type="entry name" value="PRK12313.1"/>
    <property type="match status" value="1"/>
</dbReference>
<dbReference type="Gene3D" id="2.60.40.1180">
    <property type="entry name" value="Golgi alpha-mannosidase II"/>
    <property type="match status" value="1"/>
</dbReference>
<name>A0ABQ4FZV9_9ACTN</name>
<evidence type="ECO:0000256" key="9">
    <source>
        <dbReference type="HAMAP-Rule" id="MF_00685"/>
    </source>
</evidence>
<dbReference type="InterPro" id="IPR014756">
    <property type="entry name" value="Ig_E-set"/>
</dbReference>
<dbReference type="Proteomes" id="UP000603904">
    <property type="component" value="Unassembled WGS sequence"/>
</dbReference>
<dbReference type="Pfam" id="PF02922">
    <property type="entry name" value="CBM_48"/>
    <property type="match status" value="1"/>
</dbReference>
<feature type="active site" description="Nucleophile" evidence="9">
    <location>
        <position position="400"/>
    </location>
</feature>
<keyword evidence="5 9" id="KW-0328">Glycosyltransferase</keyword>
<dbReference type="InterPro" id="IPR013780">
    <property type="entry name" value="Glyco_hydro_b"/>
</dbReference>
<keyword evidence="7 9" id="KW-0320">Glycogen biosynthesis</keyword>
<dbReference type="EC" id="2.4.1.18" evidence="9"/>
<dbReference type="SMART" id="SM00642">
    <property type="entry name" value="Aamy"/>
    <property type="match status" value="1"/>
</dbReference>
<dbReference type="InterPro" id="IPR006048">
    <property type="entry name" value="A-amylase/branching_C"/>
</dbReference>
<feature type="domain" description="Glycosyl hydrolase family 13 catalytic" evidence="11">
    <location>
        <begin position="248"/>
        <end position="620"/>
    </location>
</feature>
<dbReference type="SUPFAM" id="SSF51445">
    <property type="entry name" value="(Trans)glycosidases"/>
    <property type="match status" value="1"/>
</dbReference>